<evidence type="ECO:0000313" key="8">
    <source>
        <dbReference type="Proteomes" id="UP001144204"/>
    </source>
</evidence>
<dbReference type="PANTHER" id="PTHR30290:SF10">
    <property type="entry name" value="PERIPLASMIC OLIGOPEPTIDE-BINDING PROTEIN-RELATED"/>
    <property type="match status" value="1"/>
</dbReference>
<comment type="similarity">
    <text evidence="2">Belongs to the bacterial solute-binding protein 5 family.</text>
</comment>
<dbReference type="InterPro" id="IPR000914">
    <property type="entry name" value="SBP_5_dom"/>
</dbReference>
<dbReference type="GO" id="GO:0042597">
    <property type="term" value="C:periplasmic space"/>
    <property type="evidence" value="ECO:0007669"/>
    <property type="project" value="UniProtKB-ARBA"/>
</dbReference>
<dbReference type="InterPro" id="IPR030678">
    <property type="entry name" value="Peptide/Ni-bd"/>
</dbReference>
<reference evidence="7" key="2">
    <citation type="journal article" date="2023" name="PLoS ONE">
        <title>Philodulcilactobacillus myokoensis gen. nov., sp. nov., a fructophilic, acidophilic, and agar-phobic lactic acid bacterium isolated from fermented vegetable extracts.</title>
        <authorList>
            <person name="Kouya T."/>
            <person name="Ishiyama Y."/>
            <person name="Ohashi S."/>
            <person name="Kumakubo R."/>
            <person name="Yamazaki T."/>
            <person name="Otaki T."/>
        </authorList>
    </citation>
    <scope>NUCLEOTIDE SEQUENCE</scope>
    <source>
        <strain evidence="7">WR16-4</strain>
    </source>
</reference>
<feature type="signal peptide" evidence="5">
    <location>
        <begin position="1"/>
        <end position="22"/>
    </location>
</feature>
<dbReference type="PROSITE" id="PS51257">
    <property type="entry name" value="PROKAR_LIPOPROTEIN"/>
    <property type="match status" value="1"/>
</dbReference>
<keyword evidence="3" id="KW-0813">Transport</keyword>
<feature type="domain" description="Solute-binding protein family 5" evidence="6">
    <location>
        <begin position="125"/>
        <end position="522"/>
    </location>
</feature>
<dbReference type="GO" id="GO:0030313">
    <property type="term" value="C:cell envelope"/>
    <property type="evidence" value="ECO:0007669"/>
    <property type="project" value="UniProtKB-SubCell"/>
</dbReference>
<dbReference type="EMBL" id="BRPL01000002">
    <property type="protein sequence ID" value="GLB46135.1"/>
    <property type="molecule type" value="Genomic_DNA"/>
</dbReference>
<keyword evidence="8" id="KW-1185">Reference proteome</keyword>
<feature type="chain" id="PRO_5040992558" evidence="5">
    <location>
        <begin position="23"/>
        <end position="611"/>
    </location>
</feature>
<comment type="subcellular location">
    <subcellularLocation>
        <location evidence="1">Cell envelope</location>
    </subcellularLocation>
</comment>
<dbReference type="Gene3D" id="3.10.105.10">
    <property type="entry name" value="Dipeptide-binding Protein, Domain 3"/>
    <property type="match status" value="1"/>
</dbReference>
<reference evidence="7" key="1">
    <citation type="submission" date="2022-07" db="EMBL/GenBank/DDBJ databases">
        <authorList>
            <person name="Kouya T."/>
            <person name="Ishiyama Y."/>
        </authorList>
    </citation>
    <scope>NUCLEOTIDE SEQUENCE</scope>
    <source>
        <strain evidence="7">WR16-4</strain>
    </source>
</reference>
<protein>
    <submittedName>
        <fullName evidence="7">Peptide ABC transporter substrate-binding protein</fullName>
    </submittedName>
</protein>
<dbReference type="PIRSF" id="PIRSF002741">
    <property type="entry name" value="MppA"/>
    <property type="match status" value="1"/>
</dbReference>
<evidence type="ECO:0000313" key="7">
    <source>
        <dbReference type="EMBL" id="GLB46135.1"/>
    </source>
</evidence>
<dbReference type="SUPFAM" id="SSF53850">
    <property type="entry name" value="Periplasmic binding protein-like II"/>
    <property type="match status" value="1"/>
</dbReference>
<gene>
    <name evidence="7" type="primary">oppA_1</name>
    <name evidence="7" type="ORF">WR164_01140</name>
</gene>
<accession>A0A9W6AYX1</accession>
<name>A0A9W6AYX1_9LACO</name>
<dbReference type="GO" id="GO:0015833">
    <property type="term" value="P:peptide transport"/>
    <property type="evidence" value="ECO:0007669"/>
    <property type="project" value="TreeGrafter"/>
</dbReference>
<dbReference type="AlphaFoldDB" id="A0A9W6AYX1"/>
<evidence type="ECO:0000256" key="5">
    <source>
        <dbReference type="SAM" id="SignalP"/>
    </source>
</evidence>
<dbReference type="PANTHER" id="PTHR30290">
    <property type="entry name" value="PERIPLASMIC BINDING COMPONENT OF ABC TRANSPORTER"/>
    <property type="match status" value="1"/>
</dbReference>
<dbReference type="GO" id="GO:1904680">
    <property type="term" value="F:peptide transmembrane transporter activity"/>
    <property type="evidence" value="ECO:0007669"/>
    <property type="project" value="TreeGrafter"/>
</dbReference>
<dbReference type="Pfam" id="PF00496">
    <property type="entry name" value="SBP_bac_5"/>
    <property type="match status" value="1"/>
</dbReference>
<sequence length="611" mass="69119">MHIRIKWFLVSIIVLSIGTLSACSNSNTTEVKSGYKPSVKLSSSYHNSNSTSKAADKGTLNLAEFNNSPFTGVADPIFQSMQEDIDMFAPGNGGSTSILTTGNANNLFNVDHNNQIINGGLANLKLDKKDKSATITARSNAKWSNGMPLTAKDIEYAYEVLANKDSNTPEFNQDMEDIKGLKAYHEGKASSISGITFPNGQNGKKVVLHFEHFAPSLKYSGNTIMWDTAEPYEYEKNVPISKLPKSSQVRSHPIFVGPYKLSKIVNGESTSWVPNPYYYGKKPQIQHINIQVVANNDFTSALRSKKYDFPISINSSENQEYPQVKNLNDYTEVGDMGTMYHYLAFSVGHADSKTQKNIMDKNSKMGNVNLRQAMMYALDQGALAKKFGYGLSWYPNTLISPYYGKYYNSKTPRYTYDMSKAKKLLDEAGYKYHGKWRTQPNGKPLTVNFAGEQGTPVQDARYNYYIQQWRKLGINAQLIGGKPMEMNKMYSTLENPNQKQIDIWYGSFTVMPEPTPTQLYGENSGFNMGHFASQRNNELLNNMNNNQSWNNDYRVKQFKDWQTYFASQAAYVPNEMSMNWVPLNKRIKGYDLSPDNNQFWSNLSLTSEDRQ</sequence>
<dbReference type="Proteomes" id="UP001144204">
    <property type="component" value="Unassembled WGS sequence"/>
</dbReference>
<evidence type="ECO:0000259" key="6">
    <source>
        <dbReference type="Pfam" id="PF00496"/>
    </source>
</evidence>
<dbReference type="GO" id="GO:0043190">
    <property type="term" value="C:ATP-binding cassette (ABC) transporter complex"/>
    <property type="evidence" value="ECO:0007669"/>
    <property type="project" value="InterPro"/>
</dbReference>
<dbReference type="InterPro" id="IPR039424">
    <property type="entry name" value="SBP_5"/>
</dbReference>
<keyword evidence="4 5" id="KW-0732">Signal</keyword>
<organism evidence="7 8">
    <name type="scientific">Philodulcilactobacillus myokoensis</name>
    <dbReference type="NCBI Taxonomy" id="2929573"/>
    <lineage>
        <taxon>Bacteria</taxon>
        <taxon>Bacillati</taxon>
        <taxon>Bacillota</taxon>
        <taxon>Bacilli</taxon>
        <taxon>Lactobacillales</taxon>
        <taxon>Lactobacillaceae</taxon>
        <taxon>Philodulcilactobacillus</taxon>
    </lineage>
</organism>
<dbReference type="Gene3D" id="3.40.190.10">
    <property type="entry name" value="Periplasmic binding protein-like II"/>
    <property type="match status" value="1"/>
</dbReference>
<evidence type="ECO:0000256" key="3">
    <source>
        <dbReference type="ARBA" id="ARBA00022448"/>
    </source>
</evidence>
<comment type="caution">
    <text evidence="7">The sequence shown here is derived from an EMBL/GenBank/DDBJ whole genome shotgun (WGS) entry which is preliminary data.</text>
</comment>
<proteinExistence type="inferred from homology"/>
<evidence type="ECO:0000256" key="1">
    <source>
        <dbReference type="ARBA" id="ARBA00004196"/>
    </source>
</evidence>
<evidence type="ECO:0000256" key="4">
    <source>
        <dbReference type="ARBA" id="ARBA00022729"/>
    </source>
</evidence>
<evidence type="ECO:0000256" key="2">
    <source>
        <dbReference type="ARBA" id="ARBA00005695"/>
    </source>
</evidence>